<evidence type="ECO:0000313" key="2">
    <source>
        <dbReference type="EMBL" id="KNC50532.1"/>
    </source>
</evidence>
<accession>A0A0L0DDX2</accession>
<dbReference type="Proteomes" id="UP000054408">
    <property type="component" value="Unassembled WGS sequence"/>
</dbReference>
<dbReference type="GeneID" id="25560486"/>
<evidence type="ECO:0000313" key="3">
    <source>
        <dbReference type="Proteomes" id="UP000054408"/>
    </source>
</evidence>
<organism evidence="2 3">
    <name type="scientific">Thecamonas trahens ATCC 50062</name>
    <dbReference type="NCBI Taxonomy" id="461836"/>
    <lineage>
        <taxon>Eukaryota</taxon>
        <taxon>Apusozoa</taxon>
        <taxon>Apusomonadida</taxon>
        <taxon>Apusomonadidae</taxon>
        <taxon>Thecamonas</taxon>
    </lineage>
</organism>
<feature type="region of interest" description="Disordered" evidence="1">
    <location>
        <begin position="166"/>
        <end position="197"/>
    </location>
</feature>
<proteinExistence type="predicted"/>
<feature type="compositionally biased region" description="Basic and acidic residues" evidence="1">
    <location>
        <begin position="1"/>
        <end position="10"/>
    </location>
</feature>
<protein>
    <submittedName>
        <fullName evidence="2">Uncharacterized protein</fullName>
    </submittedName>
</protein>
<sequence length="197" mass="20914">MATRAERQRLADLAALGETPPPRRTTGGRSQPGADGEAQAARQQEPYRTGTIVSGPQGVTVIHPHLVLDDVDPQVLAEVNAASYAPASPAMLPIRDMGSGLTSASVEYHARQLRGISPEDEARLAAELAAEEASLVKGYSSGVIRASVAGHTIREPMFTPDQLSQFEAEPEPEYHSATIRARRKGYTTAGAEETSSV</sequence>
<evidence type="ECO:0000256" key="1">
    <source>
        <dbReference type="SAM" id="MobiDB-lite"/>
    </source>
</evidence>
<name>A0A0L0DDX2_THETB</name>
<keyword evidence="3" id="KW-1185">Reference proteome</keyword>
<dbReference type="EMBL" id="GL349435">
    <property type="protein sequence ID" value="KNC50532.1"/>
    <property type="molecule type" value="Genomic_DNA"/>
</dbReference>
<reference evidence="2 3" key="1">
    <citation type="submission" date="2010-05" db="EMBL/GenBank/DDBJ databases">
        <title>The Genome Sequence of Thecamonas trahens ATCC 50062.</title>
        <authorList>
            <consortium name="The Broad Institute Genome Sequencing Platform"/>
            <person name="Russ C."/>
            <person name="Cuomo C."/>
            <person name="Shea T."/>
            <person name="Young S.K."/>
            <person name="Zeng Q."/>
            <person name="Koehrsen M."/>
            <person name="Haas B."/>
            <person name="Borodovsky M."/>
            <person name="Guigo R."/>
            <person name="Alvarado L."/>
            <person name="Berlin A."/>
            <person name="Bochicchio J."/>
            <person name="Borenstein D."/>
            <person name="Chapman S."/>
            <person name="Chen Z."/>
            <person name="Freedman E."/>
            <person name="Gellesch M."/>
            <person name="Goldberg J."/>
            <person name="Griggs A."/>
            <person name="Gujja S."/>
            <person name="Heilman E."/>
            <person name="Heiman D."/>
            <person name="Hepburn T."/>
            <person name="Howarth C."/>
            <person name="Jen D."/>
            <person name="Larson L."/>
            <person name="Mehta T."/>
            <person name="Park D."/>
            <person name="Pearson M."/>
            <person name="Roberts A."/>
            <person name="Saif S."/>
            <person name="Shenoy N."/>
            <person name="Sisk P."/>
            <person name="Stolte C."/>
            <person name="Sykes S."/>
            <person name="Thomson T."/>
            <person name="Walk T."/>
            <person name="White J."/>
            <person name="Yandava C."/>
            <person name="Burger G."/>
            <person name="Gray M.W."/>
            <person name="Holland P.W.H."/>
            <person name="King N."/>
            <person name="Lang F.B.F."/>
            <person name="Roger A.J."/>
            <person name="Ruiz-Trillo I."/>
            <person name="Lander E."/>
            <person name="Nusbaum C."/>
        </authorList>
    </citation>
    <scope>NUCLEOTIDE SEQUENCE [LARGE SCALE GENOMIC DNA]</scope>
    <source>
        <strain evidence="2 3">ATCC 50062</strain>
    </source>
</reference>
<feature type="region of interest" description="Disordered" evidence="1">
    <location>
        <begin position="1"/>
        <end position="55"/>
    </location>
</feature>
<dbReference type="AlphaFoldDB" id="A0A0L0DDX2"/>
<gene>
    <name evidence="2" type="ORF">AMSG_00694</name>
</gene>
<dbReference type="RefSeq" id="XP_013762424.1">
    <property type="nucleotide sequence ID" value="XM_013906970.1"/>
</dbReference>